<dbReference type="Proteomes" id="UP001195903">
    <property type="component" value="Unassembled WGS sequence"/>
</dbReference>
<sequence>MDVYSLLELFPLILTLVLALWLRHTLIALGAGVLCGALIVGDFAPLPSLEFLLRAAAELVYRDGSWRLWNINVILAMVLLGAMTAVLARSGVVADFGRALALRLRDARQARLGIVGLGFLVFIDGIFSCLAVGNVGRPIAGRYGISPPRLAYLVDTTASPLCSLVPVASWGPYVMTLLAALSFLPVTPFEAFVSIASMNFYAIASLVLVLVGTWLNWGWRFDETAVTDLASSAEADSSAGPARLWPLLVPLLGLLISALLLMLYSGMQLATKPGIAAALMAADIGSAMRYAAAIALLLALGVSVFHGRGTKVLADLVVGVKGMGFALAVLLLTWMMGAVIQALGSAELIAGYARELLSPSLLLAGVFVLCAIMAFVTGTSWGTFAIMIPLCTAVAHALAPELLLGAIAAVMAGSVFGDHCSPISDTSVLSASASGCTVHDHVVTQLPFALMAAASALLGFGLMNLGVSQWPSLLLCLLFAMLLLKLFDWRQQRSMALLSG</sequence>
<feature type="transmembrane region" description="Helical" evidence="6">
    <location>
        <begin position="69"/>
        <end position="92"/>
    </location>
</feature>
<comment type="subcellular location">
    <subcellularLocation>
        <location evidence="1">Cell membrane</location>
        <topology evidence="1">Multi-pass membrane protein</topology>
    </subcellularLocation>
</comment>
<feature type="transmembrane region" description="Helical" evidence="6">
    <location>
        <begin position="361"/>
        <end position="390"/>
    </location>
</feature>
<keyword evidence="5 6" id="KW-0472">Membrane</keyword>
<evidence type="ECO:0000256" key="1">
    <source>
        <dbReference type="ARBA" id="ARBA00004651"/>
    </source>
</evidence>
<organism evidence="8 9">
    <name type="scientific">Shewanella jiangmenensis</name>
    <dbReference type="NCBI Taxonomy" id="2837387"/>
    <lineage>
        <taxon>Bacteria</taxon>
        <taxon>Pseudomonadati</taxon>
        <taxon>Pseudomonadota</taxon>
        <taxon>Gammaproteobacteria</taxon>
        <taxon>Alteromonadales</taxon>
        <taxon>Shewanellaceae</taxon>
        <taxon>Shewanella</taxon>
    </lineage>
</organism>
<evidence type="ECO:0000313" key="8">
    <source>
        <dbReference type="EMBL" id="MBT1445379.1"/>
    </source>
</evidence>
<accession>A0ABS5V4I8</accession>
<evidence type="ECO:0000256" key="6">
    <source>
        <dbReference type="SAM" id="Phobius"/>
    </source>
</evidence>
<evidence type="ECO:0000256" key="3">
    <source>
        <dbReference type="ARBA" id="ARBA00022692"/>
    </source>
</evidence>
<dbReference type="PANTHER" id="PTHR43478">
    <property type="entry name" value="NA+/H+ ANTIPORTER-RELATED"/>
    <property type="match status" value="1"/>
</dbReference>
<feature type="transmembrane region" description="Helical" evidence="6">
    <location>
        <begin position="244"/>
        <end position="266"/>
    </location>
</feature>
<feature type="transmembrane region" description="Helical" evidence="6">
    <location>
        <begin position="325"/>
        <end position="349"/>
    </location>
</feature>
<feature type="transmembrane region" description="Helical" evidence="6">
    <location>
        <begin position="173"/>
        <end position="193"/>
    </location>
</feature>
<dbReference type="Pfam" id="PF03553">
    <property type="entry name" value="Na_H_antiporter"/>
    <property type="match status" value="1"/>
</dbReference>
<feature type="transmembrane region" description="Helical" evidence="6">
    <location>
        <begin position="112"/>
        <end position="133"/>
    </location>
</feature>
<feature type="transmembrane region" description="Helical" evidence="6">
    <location>
        <begin position="287"/>
        <end position="305"/>
    </location>
</feature>
<proteinExistence type="predicted"/>
<feature type="transmembrane region" description="Helical" evidence="6">
    <location>
        <begin position="200"/>
        <end position="219"/>
    </location>
</feature>
<feature type="domain" description="Na+/H+ antiporter NhaC-like C-terminal" evidence="7">
    <location>
        <begin position="162"/>
        <end position="463"/>
    </location>
</feature>
<keyword evidence="9" id="KW-1185">Reference proteome</keyword>
<gene>
    <name evidence="8" type="ORF">KJI95_12695</name>
</gene>
<evidence type="ECO:0000256" key="5">
    <source>
        <dbReference type="ARBA" id="ARBA00023136"/>
    </source>
</evidence>
<dbReference type="RefSeq" id="WP_214507571.1">
    <property type="nucleotide sequence ID" value="NZ_JAHEPS010000004.1"/>
</dbReference>
<feature type="transmembrane region" description="Helical" evidence="6">
    <location>
        <begin position="469"/>
        <end position="487"/>
    </location>
</feature>
<protein>
    <submittedName>
        <fullName evidence="8">Sodium:proton antiporter</fullName>
    </submittedName>
</protein>
<feature type="transmembrane region" description="Helical" evidence="6">
    <location>
        <begin position="442"/>
        <end position="463"/>
    </location>
</feature>
<feature type="transmembrane region" description="Helical" evidence="6">
    <location>
        <begin position="6"/>
        <end position="22"/>
    </location>
</feature>
<reference evidence="8 9" key="1">
    <citation type="submission" date="2021-05" db="EMBL/GenBank/DDBJ databases">
        <title>Shewanella sp. JM162201.</title>
        <authorList>
            <person name="Xu S."/>
            <person name="Li A."/>
        </authorList>
    </citation>
    <scope>NUCLEOTIDE SEQUENCE [LARGE SCALE GENOMIC DNA]</scope>
    <source>
        <strain evidence="8 9">JM162201</strain>
    </source>
</reference>
<name>A0ABS5V4I8_9GAMM</name>
<evidence type="ECO:0000313" key="9">
    <source>
        <dbReference type="Proteomes" id="UP001195903"/>
    </source>
</evidence>
<dbReference type="InterPro" id="IPR018461">
    <property type="entry name" value="Na/H_Antiport_NhaC-like_C"/>
</dbReference>
<keyword evidence="4 6" id="KW-1133">Transmembrane helix</keyword>
<evidence type="ECO:0000256" key="2">
    <source>
        <dbReference type="ARBA" id="ARBA00022475"/>
    </source>
</evidence>
<comment type="caution">
    <text evidence="8">The sequence shown here is derived from an EMBL/GenBank/DDBJ whole genome shotgun (WGS) entry which is preliminary data.</text>
</comment>
<dbReference type="PANTHER" id="PTHR43478:SF3">
    <property type="entry name" value="LYSINE TRANSPORTER LYSW"/>
    <property type="match status" value="1"/>
</dbReference>
<feature type="transmembrane region" description="Helical" evidence="6">
    <location>
        <begin position="402"/>
        <end position="421"/>
    </location>
</feature>
<evidence type="ECO:0000259" key="7">
    <source>
        <dbReference type="Pfam" id="PF03553"/>
    </source>
</evidence>
<keyword evidence="3 6" id="KW-0812">Transmembrane</keyword>
<dbReference type="EMBL" id="JAHEPS010000004">
    <property type="protein sequence ID" value="MBT1445379.1"/>
    <property type="molecule type" value="Genomic_DNA"/>
</dbReference>
<keyword evidence="2" id="KW-1003">Cell membrane</keyword>
<evidence type="ECO:0000256" key="4">
    <source>
        <dbReference type="ARBA" id="ARBA00022989"/>
    </source>
</evidence>
<feature type="transmembrane region" description="Helical" evidence="6">
    <location>
        <begin position="29"/>
        <end position="49"/>
    </location>
</feature>